<dbReference type="PANTHER" id="PTHR31272:SF4">
    <property type="entry name" value="CYTOCHROME C-TYPE BIOGENESIS PROTEIN HI_1454-RELATED"/>
    <property type="match status" value="1"/>
</dbReference>
<dbReference type="PANTHER" id="PTHR31272">
    <property type="entry name" value="CYTOCHROME C-TYPE BIOGENESIS PROTEIN HI_1454-RELATED"/>
    <property type="match status" value="1"/>
</dbReference>
<feature type="transmembrane region" description="Helical" evidence="6">
    <location>
        <begin position="157"/>
        <end position="185"/>
    </location>
</feature>
<gene>
    <name evidence="8" type="ORF">EII34_07450</name>
</gene>
<evidence type="ECO:0000256" key="4">
    <source>
        <dbReference type="ARBA" id="ARBA00022989"/>
    </source>
</evidence>
<name>A0A3P1T7K2_9ACTN</name>
<keyword evidence="3 6" id="KW-0812">Transmembrane</keyword>
<evidence type="ECO:0000313" key="9">
    <source>
        <dbReference type="Proteomes" id="UP000280819"/>
    </source>
</evidence>
<dbReference type="OrthoDB" id="9803065at2"/>
<dbReference type="EMBL" id="RQZG01000007">
    <property type="protein sequence ID" value="RRD05165.1"/>
    <property type="molecule type" value="Genomic_DNA"/>
</dbReference>
<dbReference type="RefSeq" id="WP_124844482.1">
    <property type="nucleotide sequence ID" value="NZ_RQZG01000007.1"/>
</dbReference>
<evidence type="ECO:0000256" key="5">
    <source>
        <dbReference type="ARBA" id="ARBA00023136"/>
    </source>
</evidence>
<evidence type="ECO:0000256" key="6">
    <source>
        <dbReference type="SAM" id="Phobius"/>
    </source>
</evidence>
<reference evidence="8 9" key="1">
    <citation type="submission" date="2018-11" db="EMBL/GenBank/DDBJ databases">
        <title>Genomes From Bacteria Associated with the Canine Oral Cavity: a Test Case for Automated Genome-Based Taxonomic Assignment.</title>
        <authorList>
            <person name="Coil D.A."/>
            <person name="Jospin G."/>
            <person name="Darling A.E."/>
            <person name="Wallis C."/>
            <person name="Davis I.J."/>
            <person name="Harris S."/>
            <person name="Eisen J.A."/>
            <person name="Holcombe L.J."/>
            <person name="O'Flynn C."/>
        </authorList>
    </citation>
    <scope>NUCLEOTIDE SEQUENCE [LARGE SCALE GENOMIC DNA]</scope>
    <source>
        <strain evidence="8 9">OH887_COT-365</strain>
    </source>
</reference>
<organism evidence="8 9">
    <name type="scientific">Arachnia propionica</name>
    <dbReference type="NCBI Taxonomy" id="1750"/>
    <lineage>
        <taxon>Bacteria</taxon>
        <taxon>Bacillati</taxon>
        <taxon>Actinomycetota</taxon>
        <taxon>Actinomycetes</taxon>
        <taxon>Propionibacteriales</taxon>
        <taxon>Propionibacteriaceae</taxon>
        <taxon>Arachnia</taxon>
    </lineage>
</organism>
<feature type="transmembrane region" description="Helical" evidence="6">
    <location>
        <begin position="83"/>
        <end position="104"/>
    </location>
</feature>
<comment type="similarity">
    <text evidence="2">Belongs to the DsbD family.</text>
</comment>
<keyword evidence="5 6" id="KW-0472">Membrane</keyword>
<dbReference type="Proteomes" id="UP000280819">
    <property type="component" value="Unassembled WGS sequence"/>
</dbReference>
<dbReference type="InterPro" id="IPR051790">
    <property type="entry name" value="Cytochrome_c-biogenesis_DsbD"/>
</dbReference>
<feature type="domain" description="Cytochrome C biogenesis protein transmembrane" evidence="7">
    <location>
        <begin position="3"/>
        <end position="216"/>
    </location>
</feature>
<feature type="transmembrane region" description="Helical" evidence="6">
    <location>
        <begin position="125"/>
        <end position="151"/>
    </location>
</feature>
<dbReference type="Pfam" id="PF02683">
    <property type="entry name" value="DsbD_TM"/>
    <property type="match status" value="1"/>
</dbReference>
<proteinExistence type="inferred from homology"/>
<feature type="transmembrane region" description="Helical" evidence="6">
    <location>
        <begin position="50"/>
        <end position="71"/>
    </location>
</feature>
<feature type="transmembrane region" description="Helical" evidence="6">
    <location>
        <begin position="197"/>
        <end position="220"/>
    </location>
</feature>
<evidence type="ECO:0000256" key="2">
    <source>
        <dbReference type="ARBA" id="ARBA00006143"/>
    </source>
</evidence>
<dbReference type="GO" id="GO:0017004">
    <property type="term" value="P:cytochrome complex assembly"/>
    <property type="evidence" value="ECO:0007669"/>
    <property type="project" value="InterPro"/>
</dbReference>
<evidence type="ECO:0000256" key="3">
    <source>
        <dbReference type="ARBA" id="ARBA00022692"/>
    </source>
</evidence>
<comment type="caution">
    <text evidence="8">The sequence shown here is derived from an EMBL/GenBank/DDBJ whole genome shotgun (WGS) entry which is preliminary data.</text>
</comment>
<comment type="subcellular location">
    <subcellularLocation>
        <location evidence="1">Membrane</location>
        <topology evidence="1">Multi-pass membrane protein</topology>
    </subcellularLocation>
</comment>
<evidence type="ECO:0000313" key="8">
    <source>
        <dbReference type="EMBL" id="RRD05165.1"/>
    </source>
</evidence>
<evidence type="ECO:0000256" key="1">
    <source>
        <dbReference type="ARBA" id="ARBA00004141"/>
    </source>
</evidence>
<accession>A0A3P1T7K2</accession>
<dbReference type="InterPro" id="IPR003834">
    <property type="entry name" value="Cyt_c_assmbl_TM_dom"/>
</dbReference>
<dbReference type="GO" id="GO:0016020">
    <property type="term" value="C:membrane"/>
    <property type="evidence" value="ECO:0007669"/>
    <property type="project" value="UniProtKB-SubCell"/>
</dbReference>
<evidence type="ECO:0000259" key="7">
    <source>
        <dbReference type="Pfam" id="PF02683"/>
    </source>
</evidence>
<feature type="transmembrane region" description="Helical" evidence="6">
    <location>
        <begin position="6"/>
        <end position="29"/>
    </location>
</feature>
<keyword evidence="4 6" id="KW-1133">Transmembrane helix</keyword>
<protein>
    <submittedName>
        <fullName evidence="8">Cytochrome c biogenesis protein CcdA</fullName>
    </submittedName>
</protein>
<sequence>MEVTVPVALLAGLVSFASPCFLPIVPVFVGQLVGSGQVHVSRRTALGNSAAFVGGFSLVFIALWASLGLLGHSLGPYAVHARILGGAVLVFMGLHVAGLLRIPVLDTVLRGPMPKADGATSAWRAGLMGIVFGAGWTPCIGPVLGGILALATTRATVWSGIVLMVTYCIGLGVPIIAVALGSARVTQRFDWFRRHHVAVSLVTGALLVLVGLLMIANLFAPLAGLIPAFGI</sequence>
<dbReference type="AlphaFoldDB" id="A0A3P1T7K2"/>